<feature type="repeat" description="PPR" evidence="3">
    <location>
        <begin position="408"/>
        <end position="442"/>
    </location>
</feature>
<dbReference type="Pfam" id="PF20431">
    <property type="entry name" value="E_motif"/>
    <property type="match status" value="1"/>
</dbReference>
<dbReference type="PANTHER" id="PTHR47926">
    <property type="entry name" value="PENTATRICOPEPTIDE REPEAT-CONTAINING PROTEIN"/>
    <property type="match status" value="1"/>
</dbReference>
<feature type="compositionally biased region" description="Polar residues" evidence="4">
    <location>
        <begin position="681"/>
        <end position="695"/>
    </location>
</feature>
<dbReference type="FunFam" id="1.25.40.10:FF:000511">
    <property type="entry name" value="Pentatricopeptide repeat-containing protein"/>
    <property type="match status" value="1"/>
</dbReference>
<sequence>MSKIKHSLKRVLLDSIQRCRKLTTFKKIHAQLITSGVVSNDFVVNRVVEFFAKGPNFVDYACDFLSECDWKVSSFPFNALVSGYAIGDRPKTAFLVYRRIVKDGFLPDMFTFPAVLKSCAKFVGIGEGRQVHGVIIKMGFVCNIYVENSLVHFYSVCKRFGDASRVFDEMLVRDVVSWTGVISGYVRAGLFDEAVGLFLRMDVDPNAATFVSVLVACGRKGYLSVGKGIHGLSFKSAFGVGLEVSNALMDMYVKCGCLPGAKQVFDELAEKDIVSWTSIISGLVQCNCPKEALELFQDMQSSGIEPDAIILTSVLSACARLGALDYGRWVHEHIDRKAIKWDIQIGTAMVDMYAKCGCIEMSMQIFNGMPHKNVLTWNALLNGLAMHGHAYKVLELFEEMVRVGMRPNEVTFLAILTACCHCGLVNEGRQYFNWMKGQQYNLPPRLEHYGCMVDLLCRARLLDEALELTKAMPMSPDVRIMGALLSACKENGNTELPQEMLDRFVELDSHDSGVYVLLSNIHAINQRWDDVTRIRRLMKEKGIKKPPGSTVIELDGKAHEFIVGDTRHPQDKRIRLLLKILSDQIFLEEHREHSFFIQSHFCVDQDFSTCTEVAKETLSKSLEKTQRGYQHVKSRLKDAIEKGRVEGINSFKASKEFQNELVEFSEGGLRLAKLGEKQEQPEFTENVNEENSIPTVSDVPPASSEPPLPDQYNTADFGVLPELVCKNTHKKTTLSFSELQQKRPRF</sequence>
<dbReference type="GO" id="GO:0003723">
    <property type="term" value="F:RNA binding"/>
    <property type="evidence" value="ECO:0007669"/>
    <property type="project" value="InterPro"/>
</dbReference>
<feature type="region of interest" description="Disordered" evidence="4">
    <location>
        <begin position="677"/>
        <end position="713"/>
    </location>
</feature>
<dbReference type="InterPro" id="IPR046848">
    <property type="entry name" value="E_motif"/>
</dbReference>
<evidence type="ECO:0000313" key="5">
    <source>
        <dbReference type="EMBL" id="KAG6753480.1"/>
    </source>
</evidence>
<dbReference type="Pfam" id="PF13041">
    <property type="entry name" value="PPR_2"/>
    <property type="match status" value="2"/>
</dbReference>
<name>A0A8X7YP69_POPTO</name>
<feature type="repeat" description="PPR" evidence="3">
    <location>
        <begin position="73"/>
        <end position="107"/>
    </location>
</feature>
<feature type="repeat" description="PPR" evidence="3">
    <location>
        <begin position="272"/>
        <end position="306"/>
    </location>
</feature>
<evidence type="ECO:0000256" key="2">
    <source>
        <dbReference type="ARBA" id="ARBA00022737"/>
    </source>
</evidence>
<organism evidence="5 6">
    <name type="scientific">Populus tomentosa</name>
    <name type="common">Chinese white poplar</name>
    <dbReference type="NCBI Taxonomy" id="118781"/>
    <lineage>
        <taxon>Eukaryota</taxon>
        <taxon>Viridiplantae</taxon>
        <taxon>Streptophyta</taxon>
        <taxon>Embryophyta</taxon>
        <taxon>Tracheophyta</taxon>
        <taxon>Spermatophyta</taxon>
        <taxon>Magnoliopsida</taxon>
        <taxon>eudicotyledons</taxon>
        <taxon>Gunneridae</taxon>
        <taxon>Pentapetalae</taxon>
        <taxon>rosids</taxon>
        <taxon>fabids</taxon>
        <taxon>Malpighiales</taxon>
        <taxon>Salicaceae</taxon>
        <taxon>Saliceae</taxon>
        <taxon>Populus</taxon>
    </lineage>
</organism>
<dbReference type="Proteomes" id="UP000886885">
    <property type="component" value="Chromosome 12D"/>
</dbReference>
<reference evidence="5" key="1">
    <citation type="journal article" date="2020" name="bioRxiv">
        <title>Hybrid origin of Populus tomentosa Carr. identified through genome sequencing and phylogenomic analysis.</title>
        <authorList>
            <person name="An X."/>
            <person name="Gao K."/>
            <person name="Chen Z."/>
            <person name="Li J."/>
            <person name="Yang X."/>
            <person name="Yang X."/>
            <person name="Zhou J."/>
            <person name="Guo T."/>
            <person name="Zhao T."/>
            <person name="Huang S."/>
            <person name="Miao D."/>
            <person name="Khan W.U."/>
            <person name="Rao P."/>
            <person name="Ye M."/>
            <person name="Lei B."/>
            <person name="Liao W."/>
            <person name="Wang J."/>
            <person name="Ji L."/>
            <person name="Li Y."/>
            <person name="Guo B."/>
            <person name="Mustafa N.S."/>
            <person name="Li S."/>
            <person name="Yun Q."/>
            <person name="Keller S.R."/>
            <person name="Mao J."/>
            <person name="Zhang R."/>
            <person name="Strauss S.H."/>
        </authorList>
    </citation>
    <scope>NUCLEOTIDE SEQUENCE</scope>
    <source>
        <strain evidence="5">GM15</strain>
        <tissue evidence="5">Leaf</tissue>
    </source>
</reference>
<dbReference type="NCBIfam" id="TIGR00756">
    <property type="entry name" value="PPR"/>
    <property type="match status" value="4"/>
</dbReference>
<proteinExistence type="inferred from homology"/>
<dbReference type="FunFam" id="1.25.40.10:FF:000968">
    <property type="entry name" value="Pentatricopeptide repeat-containing protein, mitochondrial"/>
    <property type="match status" value="1"/>
</dbReference>
<dbReference type="InterPro" id="IPR002885">
    <property type="entry name" value="PPR_rpt"/>
</dbReference>
<comment type="similarity">
    <text evidence="1">Belongs to the PPR family. PCMP-H subfamily.</text>
</comment>
<dbReference type="GO" id="GO:0009451">
    <property type="term" value="P:RNA modification"/>
    <property type="evidence" value="ECO:0007669"/>
    <property type="project" value="InterPro"/>
</dbReference>
<dbReference type="OrthoDB" id="825304at2759"/>
<feature type="repeat" description="PPR" evidence="3">
    <location>
        <begin position="373"/>
        <end position="407"/>
    </location>
</feature>
<evidence type="ECO:0000256" key="4">
    <source>
        <dbReference type="SAM" id="MobiDB-lite"/>
    </source>
</evidence>
<protein>
    <recommendedName>
        <fullName evidence="7">Pentatricopeptide repeat-containing protein</fullName>
    </recommendedName>
</protein>
<dbReference type="InterPro" id="IPR046960">
    <property type="entry name" value="PPR_At4g14850-like_plant"/>
</dbReference>
<evidence type="ECO:0008006" key="7">
    <source>
        <dbReference type="Google" id="ProtNLM"/>
    </source>
</evidence>
<dbReference type="AlphaFoldDB" id="A0A8X7YP69"/>
<dbReference type="PROSITE" id="PS51375">
    <property type="entry name" value="PPR"/>
    <property type="match status" value="5"/>
</dbReference>
<gene>
    <name evidence="5" type="ORF">POTOM_043548</name>
</gene>
<dbReference type="Pfam" id="PF01535">
    <property type="entry name" value="PPR"/>
    <property type="match status" value="4"/>
</dbReference>
<feature type="repeat" description="PPR" evidence="3">
    <location>
        <begin position="174"/>
        <end position="204"/>
    </location>
</feature>
<accession>A0A8X7YP69</accession>
<evidence type="ECO:0000313" key="6">
    <source>
        <dbReference type="Proteomes" id="UP000886885"/>
    </source>
</evidence>
<keyword evidence="2" id="KW-0677">Repeat</keyword>
<dbReference type="FunFam" id="1.25.40.10:FF:000333">
    <property type="entry name" value="Pentatricopeptide repeat-containing protein"/>
    <property type="match status" value="1"/>
</dbReference>
<evidence type="ECO:0000256" key="3">
    <source>
        <dbReference type="PROSITE-ProRule" id="PRU00708"/>
    </source>
</evidence>
<dbReference type="EMBL" id="JAAWWB010000024">
    <property type="protein sequence ID" value="KAG6753480.1"/>
    <property type="molecule type" value="Genomic_DNA"/>
</dbReference>
<comment type="caution">
    <text evidence="5">The sequence shown here is derived from an EMBL/GenBank/DDBJ whole genome shotgun (WGS) entry which is preliminary data.</text>
</comment>
<keyword evidence="6" id="KW-1185">Reference proteome</keyword>
<dbReference type="PANTHER" id="PTHR47926:SF459">
    <property type="entry name" value="PENTATRICOPEPTIDE REPEAT-CONTAINING PROTEIN"/>
    <property type="match status" value="1"/>
</dbReference>
<evidence type="ECO:0000256" key="1">
    <source>
        <dbReference type="ARBA" id="ARBA00006643"/>
    </source>
</evidence>